<dbReference type="Proteomes" id="UP000789405">
    <property type="component" value="Unassembled WGS sequence"/>
</dbReference>
<gene>
    <name evidence="1" type="ORF">DERYTH_LOCUS8098</name>
</gene>
<evidence type="ECO:0000313" key="2">
    <source>
        <dbReference type="Proteomes" id="UP000789405"/>
    </source>
</evidence>
<organism evidence="1 2">
    <name type="scientific">Dentiscutata erythropus</name>
    <dbReference type="NCBI Taxonomy" id="1348616"/>
    <lineage>
        <taxon>Eukaryota</taxon>
        <taxon>Fungi</taxon>
        <taxon>Fungi incertae sedis</taxon>
        <taxon>Mucoromycota</taxon>
        <taxon>Glomeromycotina</taxon>
        <taxon>Glomeromycetes</taxon>
        <taxon>Diversisporales</taxon>
        <taxon>Gigasporaceae</taxon>
        <taxon>Dentiscutata</taxon>
    </lineage>
</organism>
<accession>A0A9N9CT73</accession>
<reference evidence="1" key="1">
    <citation type="submission" date="2021-06" db="EMBL/GenBank/DDBJ databases">
        <authorList>
            <person name="Kallberg Y."/>
            <person name="Tangrot J."/>
            <person name="Rosling A."/>
        </authorList>
    </citation>
    <scope>NUCLEOTIDE SEQUENCE</scope>
    <source>
        <strain evidence="1">MA453B</strain>
    </source>
</reference>
<name>A0A9N9CT73_9GLOM</name>
<feature type="non-terminal residue" evidence="1">
    <location>
        <position position="59"/>
    </location>
</feature>
<keyword evidence="2" id="KW-1185">Reference proteome</keyword>
<dbReference type="EMBL" id="CAJVPY010004106">
    <property type="protein sequence ID" value="CAG8610232.1"/>
    <property type="molecule type" value="Genomic_DNA"/>
</dbReference>
<comment type="caution">
    <text evidence="1">The sequence shown here is derived from an EMBL/GenBank/DDBJ whole genome shotgun (WGS) entry which is preliminary data.</text>
</comment>
<dbReference type="AlphaFoldDB" id="A0A9N9CT73"/>
<proteinExistence type="predicted"/>
<protein>
    <submittedName>
        <fullName evidence="1">26056_t:CDS:1</fullName>
    </submittedName>
</protein>
<evidence type="ECO:0000313" key="1">
    <source>
        <dbReference type="EMBL" id="CAG8610232.1"/>
    </source>
</evidence>
<sequence length="59" mass="6987">MLSMHYVNWFWPPIEHAQIGNQLIICPIKIVVQFFIQIPNESTRRAKDAERVRNATMHP</sequence>